<evidence type="ECO:0000313" key="4">
    <source>
        <dbReference type="Proteomes" id="UP000693970"/>
    </source>
</evidence>
<feature type="transmembrane region" description="Helical" evidence="2">
    <location>
        <begin position="50"/>
        <end position="68"/>
    </location>
</feature>
<feature type="region of interest" description="Disordered" evidence="1">
    <location>
        <begin position="1"/>
        <end position="20"/>
    </location>
</feature>
<comment type="caution">
    <text evidence="3">The sequence shown here is derived from an EMBL/GenBank/DDBJ whole genome shotgun (WGS) entry which is preliminary data.</text>
</comment>
<keyword evidence="2" id="KW-0472">Membrane</keyword>
<reference evidence="3" key="1">
    <citation type="journal article" date="2021" name="Sci. Rep.">
        <title>Diploid genomic architecture of Nitzschia inconspicua, an elite biomass production diatom.</title>
        <authorList>
            <person name="Oliver A."/>
            <person name="Podell S."/>
            <person name="Pinowska A."/>
            <person name="Traller J.C."/>
            <person name="Smith S.R."/>
            <person name="McClure R."/>
            <person name="Beliaev A."/>
            <person name="Bohutskyi P."/>
            <person name="Hill E.A."/>
            <person name="Rabines A."/>
            <person name="Zheng H."/>
            <person name="Allen L.Z."/>
            <person name="Kuo A."/>
            <person name="Grigoriev I.V."/>
            <person name="Allen A.E."/>
            <person name="Hazlebeck D."/>
            <person name="Allen E.E."/>
        </authorList>
    </citation>
    <scope>NUCLEOTIDE SEQUENCE</scope>
    <source>
        <strain evidence="3">Hildebrandi</strain>
    </source>
</reference>
<dbReference type="OrthoDB" id="10022521at2759"/>
<gene>
    <name evidence="3" type="ORF">IV203_005419</name>
</gene>
<reference evidence="3" key="2">
    <citation type="submission" date="2021-04" db="EMBL/GenBank/DDBJ databases">
        <authorList>
            <person name="Podell S."/>
        </authorList>
    </citation>
    <scope>NUCLEOTIDE SEQUENCE</scope>
    <source>
        <strain evidence="3">Hildebrandi</strain>
    </source>
</reference>
<evidence type="ECO:0000313" key="3">
    <source>
        <dbReference type="EMBL" id="KAG7346351.1"/>
    </source>
</evidence>
<proteinExistence type="predicted"/>
<sequence length="422" mass="47562">MMASSSSLGSGGGGGVLSTNSNRSLRISKFSRRRSSISSDSVTSSQTRRILCFVLLFALAVTVITNVYPQFIAYYTRSGGDVVAKRDEKIVTLPLHPQMEKIQGQEHYFLLPSYVTSQTQQPSNADQNATTTAFTSKTPTPIYGVLIYLHACHQSGLDVFHLPESRIVIYDALQKGLAVLAPTSADRESKCFSYRDLDILPQIVEEWTNHHKLQNFPRMGMGESSGGSFLFFVFKELRLRSMAVYNTPQMFLEDEWKFAIPTALLTMPLDDPVASRMTRHFQKLQQHNVSTKLYKVAPRPFTESLCASRFPEWPQDFCQQLFSSMDSTLFNSDGFVQGNVQQSPSWTKFFKGIETKYNAEYLPQNGKQPLVYDTSKAGNDHSWVWAVVAQEVQTCQGHHAMTADFHEEIFQFLLNHANISAI</sequence>
<evidence type="ECO:0000256" key="2">
    <source>
        <dbReference type="SAM" id="Phobius"/>
    </source>
</evidence>
<dbReference type="AlphaFoldDB" id="A0A9K3KMX0"/>
<organism evidence="3 4">
    <name type="scientific">Nitzschia inconspicua</name>
    <dbReference type="NCBI Taxonomy" id="303405"/>
    <lineage>
        <taxon>Eukaryota</taxon>
        <taxon>Sar</taxon>
        <taxon>Stramenopiles</taxon>
        <taxon>Ochrophyta</taxon>
        <taxon>Bacillariophyta</taxon>
        <taxon>Bacillariophyceae</taxon>
        <taxon>Bacillariophycidae</taxon>
        <taxon>Bacillariales</taxon>
        <taxon>Bacillariaceae</taxon>
        <taxon>Nitzschia</taxon>
    </lineage>
</organism>
<dbReference type="PANTHER" id="PTHR35128:SF1">
    <property type="entry name" value="SECRETION-REGULATING GUANINE NUCLEOTIDE EXCHANGE FACTOR"/>
    <property type="match status" value="1"/>
</dbReference>
<protein>
    <submittedName>
        <fullName evidence="3">Uncharacterized protein</fullName>
    </submittedName>
</protein>
<dbReference type="PANTHER" id="PTHR35128">
    <property type="entry name" value="SECRETION-REGULATING GUANINE NUCLEOTIDE EXCHANGE FACTOR"/>
    <property type="match status" value="1"/>
</dbReference>
<name>A0A9K3KMX0_9STRA</name>
<keyword evidence="4" id="KW-1185">Reference proteome</keyword>
<dbReference type="Proteomes" id="UP000693970">
    <property type="component" value="Unassembled WGS sequence"/>
</dbReference>
<dbReference type="EMBL" id="JAGRRH010000021">
    <property type="protein sequence ID" value="KAG7346351.1"/>
    <property type="molecule type" value="Genomic_DNA"/>
</dbReference>
<accession>A0A9K3KMX0</accession>
<evidence type="ECO:0000256" key="1">
    <source>
        <dbReference type="SAM" id="MobiDB-lite"/>
    </source>
</evidence>
<keyword evidence="2" id="KW-0812">Transmembrane</keyword>
<keyword evidence="2" id="KW-1133">Transmembrane helix</keyword>